<keyword evidence="9" id="KW-0067">ATP-binding</keyword>
<evidence type="ECO:0000256" key="4">
    <source>
        <dbReference type="ARBA" id="ARBA00022527"/>
    </source>
</evidence>
<evidence type="ECO:0000313" key="17">
    <source>
        <dbReference type="EMBL" id="THG17571.1"/>
    </source>
</evidence>
<dbReference type="Gene3D" id="1.10.510.10">
    <property type="entry name" value="Transferase(Phosphotransferase) domain 1"/>
    <property type="match status" value="1"/>
</dbReference>
<feature type="chain" id="PRO_5020739709" description="non-specific serine/threonine protein kinase" evidence="14">
    <location>
        <begin position="28"/>
        <end position="645"/>
    </location>
</feature>
<dbReference type="SMART" id="SM00220">
    <property type="entry name" value="S_TKc"/>
    <property type="match status" value="1"/>
</dbReference>
<reference evidence="17 18" key="1">
    <citation type="journal article" date="2018" name="Proc. Natl. Acad. Sci. U.S.A.">
        <title>Draft genome sequence of Camellia sinensis var. sinensis provides insights into the evolution of the tea genome and tea quality.</title>
        <authorList>
            <person name="Wei C."/>
            <person name="Yang H."/>
            <person name="Wang S."/>
            <person name="Zhao J."/>
            <person name="Liu C."/>
            <person name="Gao L."/>
            <person name="Xia E."/>
            <person name="Lu Y."/>
            <person name="Tai Y."/>
            <person name="She G."/>
            <person name="Sun J."/>
            <person name="Cao H."/>
            <person name="Tong W."/>
            <person name="Gao Q."/>
            <person name="Li Y."/>
            <person name="Deng W."/>
            <person name="Jiang X."/>
            <person name="Wang W."/>
            <person name="Chen Q."/>
            <person name="Zhang S."/>
            <person name="Li H."/>
            <person name="Wu J."/>
            <person name="Wang P."/>
            <person name="Li P."/>
            <person name="Shi C."/>
            <person name="Zheng F."/>
            <person name="Jian J."/>
            <person name="Huang B."/>
            <person name="Shan D."/>
            <person name="Shi M."/>
            <person name="Fang C."/>
            <person name="Yue Y."/>
            <person name="Li F."/>
            <person name="Li D."/>
            <person name="Wei S."/>
            <person name="Han B."/>
            <person name="Jiang C."/>
            <person name="Yin Y."/>
            <person name="Xia T."/>
            <person name="Zhang Z."/>
            <person name="Bennetzen J.L."/>
            <person name="Zhao S."/>
            <person name="Wan X."/>
        </authorList>
    </citation>
    <scope>NUCLEOTIDE SEQUENCE [LARGE SCALE GENOMIC DNA]</scope>
    <source>
        <strain evidence="18">cv. Shuchazao</strain>
        <tissue evidence="17">Leaf</tissue>
    </source>
</reference>
<keyword evidence="6 14" id="KW-0732">Signal</keyword>
<evidence type="ECO:0000313" key="18">
    <source>
        <dbReference type="Proteomes" id="UP000306102"/>
    </source>
</evidence>
<feature type="domain" description="Protein kinase" evidence="15">
    <location>
        <begin position="223"/>
        <end position="580"/>
    </location>
</feature>
<dbReference type="PANTHER" id="PTHR27002:SF422">
    <property type="entry name" value="RECEPTOR-LIKE SERINE_THREONINE-PROTEIN KINASE"/>
    <property type="match status" value="1"/>
</dbReference>
<evidence type="ECO:0000259" key="16">
    <source>
        <dbReference type="PROSITE" id="PS50927"/>
    </source>
</evidence>
<name>A0A4S4ELR3_CAMSN</name>
<dbReference type="GO" id="GO:0005886">
    <property type="term" value="C:plasma membrane"/>
    <property type="evidence" value="ECO:0007669"/>
    <property type="project" value="UniProtKB-SubCell"/>
</dbReference>
<organism evidence="17 18">
    <name type="scientific">Camellia sinensis var. sinensis</name>
    <name type="common">China tea</name>
    <dbReference type="NCBI Taxonomy" id="542762"/>
    <lineage>
        <taxon>Eukaryota</taxon>
        <taxon>Viridiplantae</taxon>
        <taxon>Streptophyta</taxon>
        <taxon>Embryophyta</taxon>
        <taxon>Tracheophyta</taxon>
        <taxon>Spermatophyta</taxon>
        <taxon>Magnoliopsida</taxon>
        <taxon>eudicotyledons</taxon>
        <taxon>Gunneridae</taxon>
        <taxon>Pentapetalae</taxon>
        <taxon>asterids</taxon>
        <taxon>Ericales</taxon>
        <taxon>Theaceae</taxon>
        <taxon>Camellia</taxon>
    </lineage>
</organism>
<comment type="catalytic activity">
    <reaction evidence="13">
        <text>L-seryl-[protein] + ATP = O-phospho-L-seryl-[protein] + ADP + H(+)</text>
        <dbReference type="Rhea" id="RHEA:17989"/>
        <dbReference type="Rhea" id="RHEA-COMP:9863"/>
        <dbReference type="Rhea" id="RHEA-COMP:11604"/>
        <dbReference type="ChEBI" id="CHEBI:15378"/>
        <dbReference type="ChEBI" id="CHEBI:29999"/>
        <dbReference type="ChEBI" id="CHEBI:30616"/>
        <dbReference type="ChEBI" id="CHEBI:83421"/>
        <dbReference type="ChEBI" id="CHEBI:456216"/>
        <dbReference type="EC" id="2.7.11.1"/>
    </reaction>
</comment>
<dbReference type="EC" id="2.7.11.1" evidence="2"/>
<dbReference type="FunFam" id="1.10.510.10:FF:000060">
    <property type="entry name" value="G-type lectin S-receptor-like serine/threonine-protein kinase"/>
    <property type="match status" value="1"/>
</dbReference>
<dbReference type="Proteomes" id="UP000306102">
    <property type="component" value="Unassembled WGS sequence"/>
</dbReference>
<keyword evidence="11" id="KW-0325">Glycoprotein</keyword>
<dbReference type="SUPFAM" id="SSF56112">
    <property type="entry name" value="Protein kinase-like (PK-like)"/>
    <property type="match status" value="1"/>
</dbReference>
<evidence type="ECO:0000256" key="8">
    <source>
        <dbReference type="ARBA" id="ARBA00022777"/>
    </source>
</evidence>
<evidence type="ECO:0000256" key="13">
    <source>
        <dbReference type="ARBA" id="ARBA00048679"/>
    </source>
</evidence>
<evidence type="ECO:0000256" key="5">
    <source>
        <dbReference type="ARBA" id="ARBA00022679"/>
    </source>
</evidence>
<dbReference type="PROSITE" id="PS50011">
    <property type="entry name" value="PROTEIN_KINASE_DOM"/>
    <property type="match status" value="1"/>
</dbReference>
<feature type="signal peptide" evidence="14">
    <location>
        <begin position="1"/>
        <end position="27"/>
    </location>
</feature>
<comment type="catalytic activity">
    <reaction evidence="12">
        <text>L-threonyl-[protein] + ATP = O-phospho-L-threonyl-[protein] + ADP + H(+)</text>
        <dbReference type="Rhea" id="RHEA:46608"/>
        <dbReference type="Rhea" id="RHEA-COMP:11060"/>
        <dbReference type="Rhea" id="RHEA-COMP:11605"/>
        <dbReference type="ChEBI" id="CHEBI:15378"/>
        <dbReference type="ChEBI" id="CHEBI:30013"/>
        <dbReference type="ChEBI" id="CHEBI:30616"/>
        <dbReference type="ChEBI" id="CHEBI:61977"/>
        <dbReference type="ChEBI" id="CHEBI:456216"/>
        <dbReference type="EC" id="2.7.11.1"/>
    </reaction>
</comment>
<dbReference type="CDD" id="cd00028">
    <property type="entry name" value="B_lectin"/>
    <property type="match status" value="1"/>
</dbReference>
<dbReference type="Gene3D" id="3.30.200.20">
    <property type="entry name" value="Phosphorylase Kinase, domain 1"/>
    <property type="match status" value="1"/>
</dbReference>
<dbReference type="FunFam" id="2.90.10.10:FF:000005">
    <property type="entry name" value="G-type lectin S-receptor-like serine/threonine-protein kinase"/>
    <property type="match status" value="1"/>
</dbReference>
<keyword evidence="3" id="KW-1003">Cell membrane</keyword>
<keyword evidence="8" id="KW-0418">Kinase</keyword>
<evidence type="ECO:0000256" key="9">
    <source>
        <dbReference type="ARBA" id="ARBA00022840"/>
    </source>
</evidence>
<dbReference type="InterPro" id="IPR001480">
    <property type="entry name" value="Bulb-type_lectin_dom"/>
</dbReference>
<dbReference type="InterPro" id="IPR008271">
    <property type="entry name" value="Ser/Thr_kinase_AS"/>
</dbReference>
<accession>A0A4S4ELR3</accession>
<dbReference type="PROSITE" id="PS50927">
    <property type="entry name" value="BULB_LECTIN"/>
    <property type="match status" value="1"/>
</dbReference>
<evidence type="ECO:0000256" key="10">
    <source>
        <dbReference type="ARBA" id="ARBA00023157"/>
    </source>
</evidence>
<evidence type="ECO:0000256" key="11">
    <source>
        <dbReference type="ARBA" id="ARBA00023180"/>
    </source>
</evidence>
<keyword evidence="4" id="KW-0723">Serine/threonine-protein kinase</keyword>
<dbReference type="GO" id="GO:0005524">
    <property type="term" value="F:ATP binding"/>
    <property type="evidence" value="ECO:0007669"/>
    <property type="project" value="UniProtKB-KW"/>
</dbReference>
<dbReference type="SMART" id="SM00108">
    <property type="entry name" value="B_lectin"/>
    <property type="match status" value="1"/>
</dbReference>
<evidence type="ECO:0000256" key="3">
    <source>
        <dbReference type="ARBA" id="ARBA00022475"/>
    </source>
</evidence>
<comment type="subcellular location">
    <subcellularLocation>
        <location evidence="1">Cell membrane</location>
        <topology evidence="1">Single-pass type I membrane protein</topology>
    </subcellularLocation>
</comment>
<dbReference type="SUPFAM" id="SSF51110">
    <property type="entry name" value="alpha-D-mannose-specific plant lectins"/>
    <property type="match status" value="1"/>
</dbReference>
<keyword evidence="3" id="KW-0472">Membrane</keyword>
<feature type="domain" description="Bulb-type lectin" evidence="16">
    <location>
        <begin position="29"/>
        <end position="152"/>
    </location>
</feature>
<dbReference type="STRING" id="542762.A0A4S4ELR3"/>
<dbReference type="AlphaFoldDB" id="A0A4S4ELR3"/>
<evidence type="ECO:0000256" key="1">
    <source>
        <dbReference type="ARBA" id="ARBA00004251"/>
    </source>
</evidence>
<dbReference type="EMBL" id="SDRB02003507">
    <property type="protein sequence ID" value="THG17571.1"/>
    <property type="molecule type" value="Genomic_DNA"/>
</dbReference>
<dbReference type="InterPro" id="IPR036426">
    <property type="entry name" value="Bulb-type_lectin_dom_sf"/>
</dbReference>
<dbReference type="InterPro" id="IPR021820">
    <property type="entry name" value="S-locus_recpt_kinase_C"/>
</dbReference>
<evidence type="ECO:0000256" key="2">
    <source>
        <dbReference type="ARBA" id="ARBA00012513"/>
    </source>
</evidence>
<keyword evidence="5" id="KW-0808">Transferase</keyword>
<keyword evidence="10" id="KW-1015">Disulfide bond</keyword>
<dbReference type="Pfam" id="PF07714">
    <property type="entry name" value="PK_Tyr_Ser-Thr"/>
    <property type="match status" value="1"/>
</dbReference>
<sequence>MGTRSRSACTFLSFPLLLYFLTIPSECATDTLTHSQPISVGQTLISAGEVFELGFFSPGNSSKLYIGLWYNNITVRKIVWVANRENPLPATDSASSLIIGSDGTLRLLDGMRNTFWFTNVSLPSNNTIAVLLDKGDFVLKDNVSGFITWESFNYPCDTFLAGMMIGLNTKIGEKHFLSSWETDNDPSPGKFVLGLTPETPPQLFLWNNSKPYWRDGPWDGWTFIGIPNIGQGYVNGFILILDNEQGTANKNGCPICECLKGFVPKSTEDWSKGNWTGGCVRRTELLCQKNISRLANGTAQNDGFWKLSGLKLPDHFEYLFNQDYSDLVDVQQFSTDGNDLFLHLAYSELGQGAEEFKNEIKLISKWQHRNLVRLLGYCIDGEEKLLVYEYMTNRSLDMFLFDAKKRMQLDWAKRFNIIQGIARGILYLHCDSCLRVIHRDLKASNILLDDDMNPKISDFGLARTFQLAQELANTHRVMGTFKHKHNVSPIKCNGYMSHEYAMGGLFLEKSDVFSFGVLLLEIVSSTRNTSLHYNEKYLNLLGYAWQLCNKNRELELELMDEAMAYSCSRSEVMRCIHIGLLCVQDHVTDRPTMSAVVLMLSSEMDLPQPKQPTFTIQSLSDTDLLSLHNKLCSMNAVSVSLIEGR</sequence>
<dbReference type="GO" id="GO:0004674">
    <property type="term" value="F:protein serine/threonine kinase activity"/>
    <property type="evidence" value="ECO:0007669"/>
    <property type="project" value="UniProtKB-KW"/>
</dbReference>
<protein>
    <recommendedName>
        <fullName evidence="2">non-specific serine/threonine protein kinase</fullName>
        <ecNumber evidence="2">2.7.11.1</ecNumber>
    </recommendedName>
</protein>
<dbReference type="Gene3D" id="2.90.10.10">
    <property type="entry name" value="Bulb-type lectin domain"/>
    <property type="match status" value="1"/>
</dbReference>
<proteinExistence type="predicted"/>
<keyword evidence="18" id="KW-1185">Reference proteome</keyword>
<dbReference type="Pfam" id="PF11883">
    <property type="entry name" value="DUF3403"/>
    <property type="match status" value="1"/>
</dbReference>
<evidence type="ECO:0000256" key="12">
    <source>
        <dbReference type="ARBA" id="ARBA00047899"/>
    </source>
</evidence>
<dbReference type="Pfam" id="PF01453">
    <property type="entry name" value="B_lectin"/>
    <property type="match status" value="1"/>
</dbReference>
<dbReference type="InterPro" id="IPR001245">
    <property type="entry name" value="Ser-Thr/Tyr_kinase_cat_dom"/>
</dbReference>
<keyword evidence="7" id="KW-0547">Nucleotide-binding</keyword>
<evidence type="ECO:0000256" key="6">
    <source>
        <dbReference type="ARBA" id="ARBA00022729"/>
    </source>
</evidence>
<dbReference type="PROSITE" id="PS00108">
    <property type="entry name" value="PROTEIN_KINASE_ST"/>
    <property type="match status" value="1"/>
</dbReference>
<evidence type="ECO:0000256" key="7">
    <source>
        <dbReference type="ARBA" id="ARBA00022741"/>
    </source>
</evidence>
<comment type="caution">
    <text evidence="17">The sequence shown here is derived from an EMBL/GenBank/DDBJ whole genome shotgun (WGS) entry which is preliminary data.</text>
</comment>
<evidence type="ECO:0000256" key="14">
    <source>
        <dbReference type="SAM" id="SignalP"/>
    </source>
</evidence>
<gene>
    <name evidence="17" type="ORF">TEA_004959</name>
</gene>
<evidence type="ECO:0000259" key="15">
    <source>
        <dbReference type="PROSITE" id="PS50011"/>
    </source>
</evidence>
<dbReference type="InterPro" id="IPR000719">
    <property type="entry name" value="Prot_kinase_dom"/>
</dbReference>
<dbReference type="InterPro" id="IPR011009">
    <property type="entry name" value="Kinase-like_dom_sf"/>
</dbReference>
<dbReference type="PANTHER" id="PTHR27002">
    <property type="entry name" value="RECEPTOR-LIKE SERINE/THREONINE-PROTEIN KINASE SD1-8"/>
    <property type="match status" value="1"/>
</dbReference>